<accession>A0A5E6MKI3</accession>
<dbReference type="AlphaFoldDB" id="A0A5E6MKI3"/>
<organism evidence="1">
    <name type="scientific">Pseudomonas fluorescens</name>
    <dbReference type="NCBI Taxonomy" id="294"/>
    <lineage>
        <taxon>Bacteria</taxon>
        <taxon>Pseudomonadati</taxon>
        <taxon>Pseudomonadota</taxon>
        <taxon>Gammaproteobacteria</taxon>
        <taxon>Pseudomonadales</taxon>
        <taxon>Pseudomonadaceae</taxon>
        <taxon>Pseudomonas</taxon>
    </lineage>
</organism>
<dbReference type="RefSeq" id="WP_034105244.1">
    <property type="nucleotide sequence ID" value="NZ_PDJB01000001.1"/>
</dbReference>
<proteinExistence type="predicted"/>
<evidence type="ECO:0000313" key="1">
    <source>
        <dbReference type="EMBL" id="VVM13067.1"/>
    </source>
</evidence>
<gene>
    <name evidence="1" type="ORF">PS683_01361</name>
</gene>
<dbReference type="KEGG" id="pfx:A7318_13340"/>
<dbReference type="EMBL" id="LR700641">
    <property type="protein sequence ID" value="VVM13067.1"/>
    <property type="molecule type" value="Genomic_DNA"/>
</dbReference>
<sequence length="84" mass="9399">MLEENAVPEDVSLDRPAFSARADVYLGYVPMPSLDRLMGLRDILVALKGPLASEPGLRENLQRRVMDEEFHNRVLGRLCCSVSV</sequence>
<evidence type="ECO:0008006" key="2">
    <source>
        <dbReference type="Google" id="ProtNLM"/>
    </source>
</evidence>
<reference evidence="1" key="1">
    <citation type="submission" date="2019-09" db="EMBL/GenBank/DDBJ databases">
        <authorList>
            <person name="Chandra G."/>
            <person name="Truman W A."/>
        </authorList>
    </citation>
    <scope>NUCLEOTIDE SEQUENCE</scope>
    <source>
        <strain evidence="1">PS683</strain>
    </source>
</reference>
<protein>
    <recommendedName>
        <fullName evidence="2">Type VI secretion protein</fullName>
    </recommendedName>
</protein>
<name>A0A5E6MKI3_PSEFL</name>